<dbReference type="Pfam" id="PF03795">
    <property type="entry name" value="YCII"/>
    <property type="match status" value="1"/>
</dbReference>
<dbReference type="Proteomes" id="UP000737171">
    <property type="component" value="Unassembled WGS sequence"/>
</dbReference>
<dbReference type="InterPro" id="IPR011008">
    <property type="entry name" value="Dimeric_a/b-barrel"/>
</dbReference>
<accession>A0ABX2EEH7</accession>
<evidence type="ECO:0000313" key="4">
    <source>
        <dbReference type="Proteomes" id="UP000737171"/>
    </source>
</evidence>
<reference evidence="3 4" key="1">
    <citation type="submission" date="2020-05" db="EMBL/GenBank/DDBJ databases">
        <title>Aquincola sp. isolate from soil.</title>
        <authorList>
            <person name="Han J."/>
            <person name="Kim D.-U."/>
        </authorList>
    </citation>
    <scope>NUCLEOTIDE SEQUENCE [LARGE SCALE GENOMIC DNA]</scope>
    <source>
        <strain evidence="3 4">S2</strain>
    </source>
</reference>
<dbReference type="PANTHER" id="PTHR35174:SF3">
    <property type="entry name" value="BLL7171 PROTEIN"/>
    <property type="match status" value="1"/>
</dbReference>
<name>A0ABX2EEH7_9BURK</name>
<comment type="caution">
    <text evidence="3">The sequence shown here is derived from an EMBL/GenBank/DDBJ whole genome shotgun (WGS) entry which is preliminary data.</text>
</comment>
<protein>
    <submittedName>
        <fullName evidence="3">YciI family protein</fullName>
    </submittedName>
</protein>
<sequence>MRYLCFVYCENGRLETQSPAELEACMGEQVDYFAQLQRQGHGIAAHALQPPETATCVRMRGGRVSITDGPFAETSELFGGFFLIEAKDLNEAIRIAQQMPAARTDCIEVRPLR</sequence>
<evidence type="ECO:0000313" key="3">
    <source>
        <dbReference type="EMBL" id="NRF67019.1"/>
    </source>
</evidence>
<dbReference type="Gene3D" id="3.30.70.1060">
    <property type="entry name" value="Dimeric alpha+beta barrel"/>
    <property type="match status" value="1"/>
</dbReference>
<keyword evidence="4" id="KW-1185">Reference proteome</keyword>
<feature type="domain" description="YCII-related" evidence="2">
    <location>
        <begin position="1"/>
        <end position="112"/>
    </location>
</feature>
<dbReference type="PANTHER" id="PTHR35174">
    <property type="entry name" value="BLL7171 PROTEIN-RELATED"/>
    <property type="match status" value="1"/>
</dbReference>
<dbReference type="EMBL" id="JABRWJ010000002">
    <property type="protein sequence ID" value="NRF67019.1"/>
    <property type="molecule type" value="Genomic_DNA"/>
</dbReference>
<evidence type="ECO:0000259" key="2">
    <source>
        <dbReference type="Pfam" id="PF03795"/>
    </source>
</evidence>
<evidence type="ECO:0000256" key="1">
    <source>
        <dbReference type="ARBA" id="ARBA00007689"/>
    </source>
</evidence>
<proteinExistence type="inferred from homology"/>
<dbReference type="InterPro" id="IPR005545">
    <property type="entry name" value="YCII"/>
</dbReference>
<dbReference type="RefSeq" id="WP_173122106.1">
    <property type="nucleotide sequence ID" value="NZ_JABRWJ010000002.1"/>
</dbReference>
<organism evidence="3 4">
    <name type="scientific">Pseudaquabacterium terrae</name>
    <dbReference type="NCBI Taxonomy" id="2732868"/>
    <lineage>
        <taxon>Bacteria</taxon>
        <taxon>Pseudomonadati</taxon>
        <taxon>Pseudomonadota</taxon>
        <taxon>Betaproteobacteria</taxon>
        <taxon>Burkholderiales</taxon>
        <taxon>Sphaerotilaceae</taxon>
        <taxon>Pseudaquabacterium</taxon>
    </lineage>
</organism>
<gene>
    <name evidence="3" type="ORF">HLB44_08505</name>
</gene>
<dbReference type="SUPFAM" id="SSF54909">
    <property type="entry name" value="Dimeric alpha+beta barrel"/>
    <property type="match status" value="1"/>
</dbReference>
<comment type="similarity">
    <text evidence="1">Belongs to the YciI family.</text>
</comment>